<keyword evidence="2" id="KW-1185">Reference proteome</keyword>
<gene>
    <name evidence="1" type="ORF">DSO57_1030803</name>
</gene>
<proteinExistence type="predicted"/>
<organism evidence="1 2">
    <name type="scientific">Entomophthora muscae</name>
    <dbReference type="NCBI Taxonomy" id="34485"/>
    <lineage>
        <taxon>Eukaryota</taxon>
        <taxon>Fungi</taxon>
        <taxon>Fungi incertae sedis</taxon>
        <taxon>Zoopagomycota</taxon>
        <taxon>Entomophthoromycotina</taxon>
        <taxon>Entomophthoromycetes</taxon>
        <taxon>Entomophthorales</taxon>
        <taxon>Entomophthoraceae</taxon>
        <taxon>Entomophthora</taxon>
    </lineage>
</organism>
<comment type="caution">
    <text evidence="1">The sequence shown here is derived from an EMBL/GenBank/DDBJ whole genome shotgun (WGS) entry which is preliminary data.</text>
</comment>
<name>A0ACC2TMT4_9FUNG</name>
<accession>A0ACC2TMT4</accession>
<protein>
    <submittedName>
        <fullName evidence="1">Uncharacterized protein</fullName>
    </submittedName>
</protein>
<dbReference type="EMBL" id="QTSX02002345">
    <property type="protein sequence ID" value="KAJ9075949.1"/>
    <property type="molecule type" value="Genomic_DNA"/>
</dbReference>
<evidence type="ECO:0000313" key="1">
    <source>
        <dbReference type="EMBL" id="KAJ9075949.1"/>
    </source>
</evidence>
<dbReference type="Proteomes" id="UP001165960">
    <property type="component" value="Unassembled WGS sequence"/>
</dbReference>
<reference evidence="1" key="1">
    <citation type="submission" date="2022-04" db="EMBL/GenBank/DDBJ databases">
        <title>Genome of the entomopathogenic fungus Entomophthora muscae.</title>
        <authorList>
            <person name="Elya C."/>
            <person name="Lovett B.R."/>
            <person name="Lee E."/>
            <person name="Macias A.M."/>
            <person name="Hajek A.E."/>
            <person name="De Bivort B.L."/>
            <person name="Kasson M.T."/>
            <person name="De Fine Licht H.H."/>
            <person name="Stajich J.E."/>
        </authorList>
    </citation>
    <scope>NUCLEOTIDE SEQUENCE</scope>
    <source>
        <strain evidence="1">Berkeley</strain>
    </source>
</reference>
<evidence type="ECO:0000313" key="2">
    <source>
        <dbReference type="Proteomes" id="UP001165960"/>
    </source>
</evidence>
<sequence length="291" mass="32843">MAKRNLNSTKTIHSEKKAKKAPTKEKSSGLGEEAKSNKPQPEKLSKPKTGVEEDIVKMAALYYESIHHKESQLFTTRQKSQLENLKLLSKANNDFPTETSLASADKFLFRNSEAKNSIDFSAGVGKDFLSYVMTWKLLRGKFRPRLLNLVGENTEESVKKVTRDCFNQLQASLEDYEGLSKPGESFISVNKPTILKLIKDLSVLRGVGPATASAMLSMMCPEIPFMSDEGLFHLLNKDPAKYDLKTYSKYLDFVDAQAKRLASTETNMQFGKIPLPFLLERSWFSKKILEK</sequence>